<sequence length="198" mass="21326">MAWEHLFEDLEDQLASGWEAQRAALDAESERLRIARLELRTRLGALVRSATTVTATLVDATTIRGRLCGAGADWAALVPAGTSAMTVLPLAAVTLWGLDHGAVLDSSTDGESMTPLQERMTLGFVLRDLVRRRAGVTVRIRGGLVLAGTIDRAGADHLDLALHDAGMPRRTQAVQGFRLIPLEALLSVRTEGPTRLRS</sequence>
<dbReference type="Proteomes" id="UP001199642">
    <property type="component" value="Chromosome"/>
</dbReference>
<dbReference type="EMBL" id="CP082781">
    <property type="protein sequence ID" value="UGS28040.1"/>
    <property type="molecule type" value="Genomic_DNA"/>
</dbReference>
<keyword evidence="2" id="KW-1185">Reference proteome</keyword>
<organism evidence="1 2">
    <name type="scientific">Microbacterium resistens</name>
    <dbReference type="NCBI Taxonomy" id="156977"/>
    <lineage>
        <taxon>Bacteria</taxon>
        <taxon>Bacillati</taxon>
        <taxon>Actinomycetota</taxon>
        <taxon>Actinomycetes</taxon>
        <taxon>Micrococcales</taxon>
        <taxon>Microbacteriaceae</taxon>
        <taxon>Microbacterium</taxon>
    </lineage>
</organism>
<proteinExistence type="predicted"/>
<evidence type="ECO:0000313" key="1">
    <source>
        <dbReference type="EMBL" id="UGS28040.1"/>
    </source>
</evidence>
<protein>
    <submittedName>
        <fullName evidence="1">Uncharacterized protein</fullName>
    </submittedName>
</protein>
<accession>A0ABY3RYA8</accession>
<name>A0ABY3RYA8_9MICO</name>
<evidence type="ECO:0000313" key="2">
    <source>
        <dbReference type="Proteomes" id="UP001199642"/>
    </source>
</evidence>
<gene>
    <name evidence="1" type="ORF">K8F61_07740</name>
</gene>
<dbReference type="RefSeq" id="WP_231821242.1">
    <property type="nucleotide sequence ID" value="NZ_CP082781.1"/>
</dbReference>
<reference evidence="1 2" key="1">
    <citation type="submission" date="2023-01" db="EMBL/GenBank/DDBJ databases">
        <title>Characterization of estradiol degrading bacteria Microbacterium sp. MZT7 and reveal degrading genes through genome analysis.</title>
        <authorList>
            <person name="Hao P."/>
            <person name="Gao Y."/>
        </authorList>
    </citation>
    <scope>NUCLEOTIDE SEQUENCE [LARGE SCALE GENOMIC DNA]</scope>
    <source>
        <strain evidence="1 2">MZT7</strain>
    </source>
</reference>